<organism evidence="3 4">
    <name type="scientific">Pseudomonas versuta</name>
    <dbReference type="NCBI Taxonomy" id="1788301"/>
    <lineage>
        <taxon>Bacteria</taxon>
        <taxon>Pseudomonadati</taxon>
        <taxon>Pseudomonadota</taxon>
        <taxon>Gammaproteobacteria</taxon>
        <taxon>Pseudomonadales</taxon>
        <taxon>Pseudomonadaceae</taxon>
        <taxon>Pseudomonas</taxon>
    </lineage>
</organism>
<evidence type="ECO:0000259" key="1">
    <source>
        <dbReference type="SMART" id="SM00849"/>
    </source>
</evidence>
<dbReference type="Gene3D" id="3.60.15.10">
    <property type="entry name" value="Ribonuclease Z/Hydroxyacylglutathione hydrolase-like"/>
    <property type="match status" value="1"/>
</dbReference>
<dbReference type="OrthoDB" id="9805728at2"/>
<evidence type="ECO:0000313" key="2">
    <source>
        <dbReference type="EMBL" id="OKA19073.1"/>
    </source>
</evidence>
<protein>
    <submittedName>
        <fullName evidence="3">MBL fold metallo-hydrolase</fullName>
    </submittedName>
</protein>
<dbReference type="Pfam" id="PF12706">
    <property type="entry name" value="Lactamase_B_2"/>
    <property type="match status" value="1"/>
</dbReference>
<dbReference type="PANTHER" id="PTHR43546">
    <property type="entry name" value="UPF0173 METAL-DEPENDENT HYDROLASE MJ1163-RELATED"/>
    <property type="match status" value="1"/>
</dbReference>
<dbReference type="Proteomes" id="UP000186677">
    <property type="component" value="Unassembled WGS sequence"/>
</dbReference>
<dbReference type="PANTHER" id="PTHR43546:SF8">
    <property type="entry name" value="METALLO-BETA-LACTAMASE DOMAIN-CONTAINING PROTEIN"/>
    <property type="match status" value="1"/>
</dbReference>
<sequence length="295" mass="32511">MTIAYRRTAFNAPLAQHLQTSSSGVSLYWLGQAGFIIQSGGRRIVIDPYLSDYLAQKYQGRPLAHQRMEAAPISVDGLGRVDLVLSTHHHSDHMDPLTLAPLAQTNPQVSFVVPRASLDEARQRIGVNDSQLLDIEAGERIEALPGVWVSAARACHETLERDAQGNHRFLGYLIEIDGVRIFHSGDTIPYPGQVEELRALQADIALLPVNGRCAELSARGVPGNLDLQEAVKLCQDCAIPFMIAHHYGLFAFNTADPETIDGWIPQVLPLNLLRAQLHTQFNFTRSSASARPRLT</sequence>
<dbReference type="EMBL" id="MPJC01000014">
    <property type="protein sequence ID" value="OKA19073.1"/>
    <property type="molecule type" value="Genomic_DNA"/>
</dbReference>
<evidence type="ECO:0000313" key="4">
    <source>
        <dbReference type="Proteomes" id="UP000185990"/>
    </source>
</evidence>
<dbReference type="SUPFAM" id="SSF56281">
    <property type="entry name" value="Metallo-hydrolase/oxidoreductase"/>
    <property type="match status" value="1"/>
</dbReference>
<evidence type="ECO:0000313" key="5">
    <source>
        <dbReference type="Proteomes" id="UP000186677"/>
    </source>
</evidence>
<accession>A0A853ZQT8</accession>
<reference evidence="2 5" key="2">
    <citation type="submission" date="2016-11" db="EMBL/GenBank/DDBJ databases">
        <title>Draft genome of Pseudomonas versuta A4R1.5.</title>
        <authorList>
            <person name="See-Too W.-S."/>
        </authorList>
    </citation>
    <scope>NUCLEOTIDE SEQUENCE [LARGE SCALE GENOMIC DNA]</scope>
    <source>
        <strain evidence="2 5">A4R1.5</strain>
    </source>
</reference>
<dbReference type="InterPro" id="IPR001279">
    <property type="entry name" value="Metallo-B-lactamas"/>
</dbReference>
<dbReference type="InterPro" id="IPR036866">
    <property type="entry name" value="RibonucZ/Hydroxyglut_hydro"/>
</dbReference>
<dbReference type="SMART" id="SM00849">
    <property type="entry name" value="Lactamase_B"/>
    <property type="match status" value="1"/>
</dbReference>
<evidence type="ECO:0000313" key="3">
    <source>
        <dbReference type="EMBL" id="OKA20904.1"/>
    </source>
</evidence>
<name>A0A853ZQT8_9PSED</name>
<proteinExistence type="predicted"/>
<dbReference type="AlphaFoldDB" id="A0A853ZQT8"/>
<gene>
    <name evidence="2" type="ORF">BOH73_18220</name>
    <name evidence="3" type="ORF">BOH74_16320</name>
</gene>
<dbReference type="RefSeq" id="WP_060691632.1">
    <property type="nucleotide sequence ID" value="NZ_CP012676.1"/>
</dbReference>
<comment type="caution">
    <text evidence="3">The sequence shown here is derived from an EMBL/GenBank/DDBJ whole genome shotgun (WGS) entry which is preliminary data.</text>
</comment>
<reference evidence="3 4" key="1">
    <citation type="submission" date="2016-11" db="EMBL/GenBank/DDBJ databases">
        <title>Draft genome of Pseudomonas versuta A4R1.12.</title>
        <authorList>
            <person name="See-Too W.-S."/>
        </authorList>
    </citation>
    <scope>NUCLEOTIDE SEQUENCE [LARGE SCALE GENOMIC DNA]</scope>
    <source>
        <strain evidence="3 4">A4R1.12</strain>
    </source>
</reference>
<dbReference type="EMBL" id="MPJD01000025">
    <property type="protein sequence ID" value="OKA20904.1"/>
    <property type="molecule type" value="Genomic_DNA"/>
</dbReference>
<dbReference type="InterPro" id="IPR050114">
    <property type="entry name" value="UPF0173_UPF0282_UlaG_hydrolase"/>
</dbReference>
<keyword evidence="5" id="KW-1185">Reference proteome</keyword>
<dbReference type="Proteomes" id="UP000185990">
    <property type="component" value="Unassembled WGS sequence"/>
</dbReference>
<feature type="domain" description="Metallo-beta-lactamase" evidence="1">
    <location>
        <begin position="31"/>
        <end position="224"/>
    </location>
</feature>